<dbReference type="PROSITE" id="PS50002">
    <property type="entry name" value="SH3"/>
    <property type="match status" value="1"/>
</dbReference>
<evidence type="ECO:0000259" key="6">
    <source>
        <dbReference type="PROSITE" id="PS50031"/>
    </source>
</evidence>
<comment type="caution">
    <text evidence="7">The sequence shown here is derived from an EMBL/GenBank/DDBJ whole genome shotgun (WGS) entry which is preliminary data.</text>
</comment>
<dbReference type="EMBL" id="JADGJQ010000042">
    <property type="protein sequence ID" value="KAJ3176281.1"/>
    <property type="molecule type" value="Genomic_DNA"/>
</dbReference>
<feature type="compositionally biased region" description="Polar residues" evidence="4">
    <location>
        <begin position="286"/>
        <end position="305"/>
    </location>
</feature>
<feature type="compositionally biased region" description="Polar residues" evidence="4">
    <location>
        <begin position="118"/>
        <end position="131"/>
    </location>
</feature>
<dbReference type="SUPFAM" id="SSF47473">
    <property type="entry name" value="EF-hand"/>
    <property type="match status" value="1"/>
</dbReference>
<evidence type="ECO:0000256" key="2">
    <source>
        <dbReference type="ARBA" id="ARBA00022837"/>
    </source>
</evidence>
<dbReference type="Gene3D" id="2.30.30.40">
    <property type="entry name" value="SH3 Domains"/>
    <property type="match status" value="1"/>
</dbReference>
<organism evidence="7 8">
    <name type="scientific">Geranomyces variabilis</name>
    <dbReference type="NCBI Taxonomy" id="109894"/>
    <lineage>
        <taxon>Eukaryota</taxon>
        <taxon>Fungi</taxon>
        <taxon>Fungi incertae sedis</taxon>
        <taxon>Chytridiomycota</taxon>
        <taxon>Chytridiomycota incertae sedis</taxon>
        <taxon>Chytridiomycetes</taxon>
        <taxon>Spizellomycetales</taxon>
        <taxon>Powellomycetaceae</taxon>
        <taxon>Geranomyces</taxon>
    </lineage>
</organism>
<protein>
    <recommendedName>
        <fullName evidence="9">SH3 domain-containing protein</fullName>
    </recommendedName>
</protein>
<dbReference type="SMART" id="SM00027">
    <property type="entry name" value="EH"/>
    <property type="match status" value="1"/>
</dbReference>
<dbReference type="Pfam" id="PF12763">
    <property type="entry name" value="EH"/>
    <property type="match status" value="1"/>
</dbReference>
<evidence type="ECO:0000313" key="7">
    <source>
        <dbReference type="EMBL" id="KAJ3176281.1"/>
    </source>
</evidence>
<name>A0AAD5XR94_9FUNG</name>
<feature type="region of interest" description="Disordered" evidence="4">
    <location>
        <begin position="286"/>
        <end position="399"/>
    </location>
</feature>
<feature type="domain" description="SH3" evidence="5">
    <location>
        <begin position="1"/>
        <end position="59"/>
    </location>
</feature>
<dbReference type="AlphaFoldDB" id="A0AAD5XR94"/>
<dbReference type="PROSITE" id="PS00018">
    <property type="entry name" value="EF_HAND_1"/>
    <property type="match status" value="1"/>
</dbReference>
<evidence type="ECO:0000256" key="1">
    <source>
        <dbReference type="ARBA" id="ARBA00022443"/>
    </source>
</evidence>
<keyword evidence="1 3" id="KW-0728">SH3 domain</keyword>
<sequence length="557" mass="57545">MSRARALYDCQGDSVEELSFRTGDCITDVKPAEDEGWFTGKHNEKEGLFPGNYVQLLKPGEEEKRAVPPPPGHGHAATRTMSASSSTGSLSSLPGGGGGLARYPTAPSTGSGLRRDLSTGSLASDSGSTGFRANLRPTAKPQDFSNTSGGDEGDEVGGDTASTTSDPVAAANRKLNAHATRMAIQEKSNAMVKAGRESIASRKSSFAAAEDSGTSTPPWVKKPAEHGSPGLPRTGMPRSTSGASIASDHSGTVAELRGRFANASVSEEPPVSSNIPVVANRPALLQSNQSITPPQLPSRGNSSPLQLRKAAAAVPPPPPTRPSEPVVRSQSQTSLADPVDSEPRTLKPSELRAGQSPFASIPQQSNKPQALPAGGPPLPSRRPVPNPVPTPSRPGAGAALGIPTAVQVAANAVAPPIPSRPSASTAALGSAPVPARQAAPPPPARRPAPPPPQRASASAMASPISAEAVARYLDLFQQTDTDRDGLCTGEEARNLWLRSGLDNMTLGLIWILADRDEDGCLDSSEFCIGMYLIDERLGGRDVPKALTPALAAWKAAA</sequence>
<feature type="compositionally biased region" description="Polar residues" evidence="4">
    <location>
        <begin position="237"/>
        <end position="250"/>
    </location>
</feature>
<dbReference type="PRINTS" id="PR00452">
    <property type="entry name" value="SH3DOMAIN"/>
</dbReference>
<proteinExistence type="predicted"/>
<reference evidence="7" key="1">
    <citation type="submission" date="2020-05" db="EMBL/GenBank/DDBJ databases">
        <title>Phylogenomic resolution of chytrid fungi.</title>
        <authorList>
            <person name="Stajich J.E."/>
            <person name="Amses K."/>
            <person name="Simmons R."/>
            <person name="Seto K."/>
            <person name="Myers J."/>
            <person name="Bonds A."/>
            <person name="Quandt C.A."/>
            <person name="Barry K."/>
            <person name="Liu P."/>
            <person name="Grigoriev I."/>
            <person name="Longcore J.E."/>
            <person name="James T.Y."/>
        </authorList>
    </citation>
    <scope>NUCLEOTIDE SEQUENCE</scope>
    <source>
        <strain evidence="7">JEL0379</strain>
    </source>
</reference>
<dbReference type="PANTHER" id="PTHR11216:SF174">
    <property type="entry name" value="GH06923P"/>
    <property type="match status" value="1"/>
</dbReference>
<evidence type="ECO:0000259" key="5">
    <source>
        <dbReference type="PROSITE" id="PS50002"/>
    </source>
</evidence>
<keyword evidence="2" id="KW-0106">Calcium</keyword>
<feature type="compositionally biased region" description="Low complexity" evidence="4">
    <location>
        <begin position="84"/>
        <end position="93"/>
    </location>
</feature>
<dbReference type="GO" id="GO:0005886">
    <property type="term" value="C:plasma membrane"/>
    <property type="evidence" value="ECO:0007669"/>
    <property type="project" value="TreeGrafter"/>
</dbReference>
<feature type="compositionally biased region" description="Basic and acidic residues" evidence="4">
    <location>
        <begin position="341"/>
        <end position="350"/>
    </location>
</feature>
<feature type="region of interest" description="Disordered" evidence="4">
    <location>
        <begin position="60"/>
        <end position="252"/>
    </location>
</feature>
<dbReference type="CDD" id="cd00052">
    <property type="entry name" value="EH"/>
    <property type="match status" value="1"/>
</dbReference>
<dbReference type="Proteomes" id="UP001212152">
    <property type="component" value="Unassembled WGS sequence"/>
</dbReference>
<dbReference type="PANTHER" id="PTHR11216">
    <property type="entry name" value="EH DOMAIN"/>
    <property type="match status" value="1"/>
</dbReference>
<dbReference type="InterPro" id="IPR001452">
    <property type="entry name" value="SH3_domain"/>
</dbReference>
<dbReference type="SUPFAM" id="SSF50044">
    <property type="entry name" value="SH3-domain"/>
    <property type="match status" value="1"/>
</dbReference>
<dbReference type="Gene3D" id="1.10.238.10">
    <property type="entry name" value="EF-hand"/>
    <property type="match status" value="1"/>
</dbReference>
<dbReference type="Pfam" id="PF14604">
    <property type="entry name" value="SH3_9"/>
    <property type="match status" value="1"/>
</dbReference>
<dbReference type="GO" id="GO:0006897">
    <property type="term" value="P:endocytosis"/>
    <property type="evidence" value="ECO:0007669"/>
    <property type="project" value="TreeGrafter"/>
</dbReference>
<evidence type="ECO:0008006" key="9">
    <source>
        <dbReference type="Google" id="ProtNLM"/>
    </source>
</evidence>
<dbReference type="InterPro" id="IPR000261">
    <property type="entry name" value="EH_dom"/>
</dbReference>
<dbReference type="GO" id="GO:0016197">
    <property type="term" value="P:endosomal transport"/>
    <property type="evidence" value="ECO:0007669"/>
    <property type="project" value="TreeGrafter"/>
</dbReference>
<gene>
    <name evidence="7" type="ORF">HDU87_005323</name>
</gene>
<feature type="region of interest" description="Disordered" evidence="4">
    <location>
        <begin position="416"/>
        <end position="461"/>
    </location>
</feature>
<keyword evidence="8" id="KW-1185">Reference proteome</keyword>
<dbReference type="InterPro" id="IPR011992">
    <property type="entry name" value="EF-hand-dom_pair"/>
</dbReference>
<feature type="compositionally biased region" description="Pro residues" evidence="4">
    <location>
        <begin position="374"/>
        <end position="392"/>
    </location>
</feature>
<dbReference type="GO" id="GO:0005737">
    <property type="term" value="C:cytoplasm"/>
    <property type="evidence" value="ECO:0007669"/>
    <property type="project" value="TreeGrafter"/>
</dbReference>
<dbReference type="InterPro" id="IPR036028">
    <property type="entry name" value="SH3-like_dom_sf"/>
</dbReference>
<feature type="compositionally biased region" description="Polar residues" evidence="4">
    <location>
        <begin position="357"/>
        <end position="367"/>
    </location>
</feature>
<evidence type="ECO:0000256" key="4">
    <source>
        <dbReference type="SAM" id="MobiDB-lite"/>
    </source>
</evidence>
<dbReference type="InterPro" id="IPR018247">
    <property type="entry name" value="EF_Hand_1_Ca_BS"/>
</dbReference>
<evidence type="ECO:0000256" key="3">
    <source>
        <dbReference type="PROSITE-ProRule" id="PRU00192"/>
    </source>
</evidence>
<feature type="domain" description="EH" evidence="6">
    <location>
        <begin position="468"/>
        <end position="550"/>
    </location>
</feature>
<accession>A0AAD5XR94</accession>
<dbReference type="SMART" id="SM00326">
    <property type="entry name" value="SH3"/>
    <property type="match status" value="1"/>
</dbReference>
<feature type="compositionally biased region" description="Pro residues" evidence="4">
    <location>
        <begin position="439"/>
        <end position="453"/>
    </location>
</feature>
<evidence type="ECO:0000313" key="8">
    <source>
        <dbReference type="Proteomes" id="UP001212152"/>
    </source>
</evidence>
<dbReference type="PROSITE" id="PS50031">
    <property type="entry name" value="EH"/>
    <property type="match status" value="1"/>
</dbReference>